<gene>
    <name evidence="2" type="ORF">EV702DRAFT_1083264</name>
</gene>
<name>A0A9P7A044_9AGAM</name>
<dbReference type="InterPro" id="IPR000253">
    <property type="entry name" value="FHA_dom"/>
</dbReference>
<protein>
    <submittedName>
        <fullName evidence="2">SMAD/FHA domain-containing protein</fullName>
    </submittedName>
</protein>
<keyword evidence="3" id="KW-1185">Reference proteome</keyword>
<dbReference type="InterPro" id="IPR008984">
    <property type="entry name" value="SMAD_FHA_dom_sf"/>
</dbReference>
<dbReference type="Pfam" id="PF00498">
    <property type="entry name" value="FHA"/>
    <property type="match status" value="1"/>
</dbReference>
<dbReference type="PANTHER" id="PTHR15715">
    <property type="entry name" value="CENTROSOMAL PROTEIN OF 170 KDA"/>
    <property type="match status" value="1"/>
</dbReference>
<dbReference type="AlphaFoldDB" id="A0A9P7A044"/>
<comment type="caution">
    <text evidence="2">The sequence shown here is derived from an EMBL/GenBank/DDBJ whole genome shotgun (WGS) entry which is preliminary data.</text>
</comment>
<dbReference type="OrthoDB" id="687730at2759"/>
<sequence length="329" mass="37389">MPAAQPLLRATTTSINNNNINNHPPTHRIRLVPHYFDACRTLHFEPISRDLRDGDTPLRIGRFTDRSDINLTALNASNSNKLVFRSRVVSRYHAKIWSNDGKLYIKDTKSSTGTFLNHLRLSPADSESKPYQLKHGDIVQLGVDYQGGVEDIHKSVNIRIEVECASSNRELIDRPGTRHKSAEVTRVEISPNREPVSGDPVGRVRLWSMKDILEQYKTEETIKENEEAQRQHRLTLTGTQLPCHDSRSNHPSETDEASVTVWDARIAGDLHSVNELLAQEIHEDGNNHYCYAIRSIVRARIFEWNDALQYAVKVSHSAYHNSVDNSFVA</sequence>
<organism evidence="2 3">
    <name type="scientific">Suillus placidus</name>
    <dbReference type="NCBI Taxonomy" id="48579"/>
    <lineage>
        <taxon>Eukaryota</taxon>
        <taxon>Fungi</taxon>
        <taxon>Dikarya</taxon>
        <taxon>Basidiomycota</taxon>
        <taxon>Agaricomycotina</taxon>
        <taxon>Agaricomycetes</taxon>
        <taxon>Agaricomycetidae</taxon>
        <taxon>Boletales</taxon>
        <taxon>Suillineae</taxon>
        <taxon>Suillaceae</taxon>
        <taxon>Suillus</taxon>
    </lineage>
</organism>
<dbReference type="EMBL" id="JABBWD010000010">
    <property type="protein sequence ID" value="KAG1779932.1"/>
    <property type="molecule type" value="Genomic_DNA"/>
</dbReference>
<dbReference type="SMART" id="SM00240">
    <property type="entry name" value="FHA"/>
    <property type="match status" value="1"/>
</dbReference>
<reference evidence="2" key="1">
    <citation type="journal article" date="2020" name="New Phytol.">
        <title>Comparative genomics reveals dynamic genome evolution in host specialist ectomycorrhizal fungi.</title>
        <authorList>
            <person name="Lofgren L.A."/>
            <person name="Nguyen N.H."/>
            <person name="Vilgalys R."/>
            <person name="Ruytinx J."/>
            <person name="Liao H.L."/>
            <person name="Branco S."/>
            <person name="Kuo A."/>
            <person name="LaButti K."/>
            <person name="Lipzen A."/>
            <person name="Andreopoulos W."/>
            <person name="Pangilinan J."/>
            <person name="Riley R."/>
            <person name="Hundley H."/>
            <person name="Na H."/>
            <person name="Barry K."/>
            <person name="Grigoriev I.V."/>
            <person name="Stajich J.E."/>
            <person name="Kennedy P.G."/>
        </authorList>
    </citation>
    <scope>NUCLEOTIDE SEQUENCE</scope>
    <source>
        <strain evidence="2">DOB743</strain>
    </source>
</reference>
<dbReference type="Proteomes" id="UP000714275">
    <property type="component" value="Unassembled WGS sequence"/>
</dbReference>
<dbReference type="PROSITE" id="PS50006">
    <property type="entry name" value="FHA_DOMAIN"/>
    <property type="match status" value="1"/>
</dbReference>
<feature type="domain" description="FHA" evidence="1">
    <location>
        <begin position="58"/>
        <end position="121"/>
    </location>
</feature>
<evidence type="ECO:0000259" key="1">
    <source>
        <dbReference type="PROSITE" id="PS50006"/>
    </source>
</evidence>
<dbReference type="SUPFAM" id="SSF49879">
    <property type="entry name" value="SMAD/FHA domain"/>
    <property type="match status" value="1"/>
</dbReference>
<evidence type="ECO:0000313" key="2">
    <source>
        <dbReference type="EMBL" id="KAG1779932.1"/>
    </source>
</evidence>
<dbReference type="InterPro" id="IPR051176">
    <property type="entry name" value="Cent_Immune-Sig_Mod"/>
</dbReference>
<evidence type="ECO:0000313" key="3">
    <source>
        <dbReference type="Proteomes" id="UP000714275"/>
    </source>
</evidence>
<dbReference type="Gene3D" id="2.60.200.20">
    <property type="match status" value="1"/>
</dbReference>
<proteinExistence type="predicted"/>
<accession>A0A9P7A044</accession>
<dbReference type="PANTHER" id="PTHR15715:SF37">
    <property type="entry name" value="LD47843P"/>
    <property type="match status" value="1"/>
</dbReference>